<dbReference type="SUPFAM" id="SSF52096">
    <property type="entry name" value="ClpP/crotonase"/>
    <property type="match status" value="1"/>
</dbReference>
<dbReference type="AlphaFoldDB" id="A0A1M6KUP0"/>
<evidence type="ECO:0000313" key="5">
    <source>
        <dbReference type="Proteomes" id="UP000184016"/>
    </source>
</evidence>
<dbReference type="Gene3D" id="3.90.226.10">
    <property type="entry name" value="2-enoyl-CoA Hydratase, Chain A, domain 1"/>
    <property type="match status" value="1"/>
</dbReference>
<sequence>MQSFTKVSFPHDGVALLSIGTEDGLNPLSIAGIKEIVDCLDRLSEQPEVRVVVLTGGERALAAGADISEMENLSLMEMKLKNQFRDWDRMAWFPKPLLAAVRGYALGGGFELALLCDMIFADPKATFGFPECKLGLMPGAGGTQRLARKIGAGKALSLLWTGDSVKAEEGFQLGFVDRVAQEGECLNETIDFAKRLAQGAPLAIRAIKEAVWHGLDIPLLAGMEMERNLFYQLFSSEDSREGMSAFREKRAPRFTGR</sequence>
<keyword evidence="5" id="KW-1185">Reference proteome</keyword>
<dbReference type="OrthoDB" id="254175at2"/>
<dbReference type="PANTHER" id="PTHR11941:SF54">
    <property type="entry name" value="ENOYL-COA HYDRATASE, MITOCHONDRIAL"/>
    <property type="match status" value="1"/>
</dbReference>
<evidence type="ECO:0000256" key="2">
    <source>
        <dbReference type="ARBA" id="ARBA00023239"/>
    </source>
</evidence>
<dbReference type="InterPro" id="IPR001753">
    <property type="entry name" value="Enoyl-CoA_hydra/iso"/>
</dbReference>
<dbReference type="STRING" id="1830138.SAMN05443507_10216"/>
<evidence type="ECO:0000256" key="3">
    <source>
        <dbReference type="RuleBase" id="RU003707"/>
    </source>
</evidence>
<dbReference type="EMBL" id="FRAF01000002">
    <property type="protein sequence ID" value="SHJ62636.1"/>
    <property type="molecule type" value="Genomic_DNA"/>
</dbReference>
<gene>
    <name evidence="4" type="ORF">SAMN05443507_10216</name>
</gene>
<dbReference type="Proteomes" id="UP000184016">
    <property type="component" value="Unassembled WGS sequence"/>
</dbReference>
<dbReference type="RefSeq" id="WP_072872785.1">
    <property type="nucleotide sequence ID" value="NZ_FRAF01000002.1"/>
</dbReference>
<reference evidence="5" key="1">
    <citation type="submission" date="2016-11" db="EMBL/GenBank/DDBJ databases">
        <authorList>
            <person name="Varghese N."/>
            <person name="Submissions S."/>
        </authorList>
    </citation>
    <scope>NUCLEOTIDE SEQUENCE [LARGE SCALE GENOMIC DNA]</scope>
    <source>
        <strain evidence="5">USBA-503</strain>
    </source>
</reference>
<proteinExistence type="inferred from homology"/>
<dbReference type="InterPro" id="IPR014748">
    <property type="entry name" value="Enoyl-CoA_hydra_C"/>
</dbReference>
<dbReference type="GO" id="GO:0006635">
    <property type="term" value="P:fatty acid beta-oxidation"/>
    <property type="evidence" value="ECO:0007669"/>
    <property type="project" value="TreeGrafter"/>
</dbReference>
<organism evidence="4 5">
    <name type="scientific">Alicyclobacillus tolerans</name>
    <dbReference type="NCBI Taxonomy" id="90970"/>
    <lineage>
        <taxon>Bacteria</taxon>
        <taxon>Bacillati</taxon>
        <taxon>Bacillota</taxon>
        <taxon>Bacilli</taxon>
        <taxon>Bacillales</taxon>
        <taxon>Alicyclobacillaceae</taxon>
        <taxon>Alicyclobacillus</taxon>
    </lineage>
</organism>
<evidence type="ECO:0000313" key="4">
    <source>
        <dbReference type="EMBL" id="SHJ62636.1"/>
    </source>
</evidence>
<dbReference type="Pfam" id="PF00378">
    <property type="entry name" value="ECH_1"/>
    <property type="match status" value="1"/>
</dbReference>
<protein>
    <submittedName>
        <fullName evidence="4">Short chain enoyl-CoA hydratase</fullName>
    </submittedName>
</protein>
<dbReference type="Gene3D" id="1.10.12.10">
    <property type="entry name" value="Lyase 2-enoyl-coa Hydratase, Chain A, domain 2"/>
    <property type="match status" value="1"/>
</dbReference>
<dbReference type="FunFam" id="1.10.12.10:FF:000001">
    <property type="entry name" value="Probable enoyl-CoA hydratase, mitochondrial"/>
    <property type="match status" value="1"/>
</dbReference>
<dbReference type="PANTHER" id="PTHR11941">
    <property type="entry name" value="ENOYL-COA HYDRATASE-RELATED"/>
    <property type="match status" value="1"/>
</dbReference>
<evidence type="ECO:0000256" key="1">
    <source>
        <dbReference type="ARBA" id="ARBA00005254"/>
    </source>
</evidence>
<comment type="similarity">
    <text evidence="1 3">Belongs to the enoyl-CoA hydratase/isomerase family.</text>
</comment>
<accession>A0A1M6KUP0</accession>
<dbReference type="GO" id="GO:0016836">
    <property type="term" value="F:hydro-lyase activity"/>
    <property type="evidence" value="ECO:0007669"/>
    <property type="project" value="UniProtKB-ARBA"/>
</dbReference>
<keyword evidence="2" id="KW-0456">Lyase</keyword>
<name>A0A1M6KUP0_9BACL</name>
<dbReference type="InterPro" id="IPR018376">
    <property type="entry name" value="Enoyl-CoA_hyd/isom_CS"/>
</dbReference>
<dbReference type="InterPro" id="IPR029045">
    <property type="entry name" value="ClpP/crotonase-like_dom_sf"/>
</dbReference>
<dbReference type="PROSITE" id="PS00166">
    <property type="entry name" value="ENOYL_COA_HYDRATASE"/>
    <property type="match status" value="1"/>
</dbReference>
<dbReference type="CDD" id="cd06558">
    <property type="entry name" value="crotonase-like"/>
    <property type="match status" value="1"/>
</dbReference>